<evidence type="ECO:0000256" key="6">
    <source>
        <dbReference type="ARBA" id="ARBA00022840"/>
    </source>
</evidence>
<dbReference type="PANTHER" id="PTHR24220:SF470">
    <property type="entry name" value="CELL DIVISION ATP-BINDING PROTEIN FTSE"/>
    <property type="match status" value="1"/>
</dbReference>
<dbReference type="Proteomes" id="UP000779900">
    <property type="component" value="Unassembled WGS sequence"/>
</dbReference>
<sequence length="231" mass="25708">MADSSASDSINAVELVGVSRLYQHSWPALTDVNLTIEKGDFIFILGATGAGKTTLLRLLYRQDLADSGKIKVLGYDLKKMPPSEVPHLRKRIGIIFQDFRLLAERTVYENLEFVLRVIGTDPKEIPGRIQESLNRLGLVHKKDSYPHQLSGGEQQKTSIARALVKEPEILLADEPTGNIDPKAAADILNILKDINYQGATVLMATHDADLAERTRRRRVTLDAGRIVRDET</sequence>
<evidence type="ECO:0000313" key="12">
    <source>
        <dbReference type="Proteomes" id="UP000779900"/>
    </source>
</evidence>
<keyword evidence="6 9" id="KW-0067">ATP-binding</keyword>
<evidence type="ECO:0000256" key="8">
    <source>
        <dbReference type="ARBA" id="ARBA00023306"/>
    </source>
</evidence>
<evidence type="ECO:0000259" key="10">
    <source>
        <dbReference type="PROSITE" id="PS50893"/>
    </source>
</evidence>
<dbReference type="SUPFAM" id="SSF52540">
    <property type="entry name" value="P-loop containing nucleoside triphosphate hydrolases"/>
    <property type="match status" value="1"/>
</dbReference>
<dbReference type="PANTHER" id="PTHR24220">
    <property type="entry name" value="IMPORT ATP-BINDING PROTEIN"/>
    <property type="match status" value="1"/>
</dbReference>
<dbReference type="GO" id="GO:0016887">
    <property type="term" value="F:ATP hydrolysis activity"/>
    <property type="evidence" value="ECO:0007669"/>
    <property type="project" value="InterPro"/>
</dbReference>
<accession>A0A937XI58</accession>
<comment type="caution">
    <text evidence="11">The sequence shown here is derived from an EMBL/GenBank/DDBJ whole genome shotgun (WGS) entry which is preliminary data.</text>
</comment>
<feature type="domain" description="ABC transporter" evidence="10">
    <location>
        <begin position="13"/>
        <end position="231"/>
    </location>
</feature>
<evidence type="ECO:0000256" key="1">
    <source>
        <dbReference type="ARBA" id="ARBA00005417"/>
    </source>
</evidence>
<dbReference type="InterPro" id="IPR005286">
    <property type="entry name" value="Cell_div_FtsE"/>
</dbReference>
<protein>
    <recommendedName>
        <fullName evidence="2 9">Cell division ATP-binding protein FtsE</fullName>
    </recommendedName>
</protein>
<reference evidence="11" key="1">
    <citation type="submission" date="2019-03" db="EMBL/GenBank/DDBJ databases">
        <title>Lake Tanganyika Metagenome-Assembled Genomes (MAGs).</title>
        <authorList>
            <person name="Tran P."/>
        </authorList>
    </citation>
    <scope>NUCLEOTIDE SEQUENCE</scope>
    <source>
        <strain evidence="11">K_DeepCast_150m_m2_040</strain>
    </source>
</reference>
<dbReference type="PROSITE" id="PS50893">
    <property type="entry name" value="ABC_TRANSPORTER_2"/>
    <property type="match status" value="1"/>
</dbReference>
<dbReference type="GO" id="GO:0022857">
    <property type="term" value="F:transmembrane transporter activity"/>
    <property type="evidence" value="ECO:0007669"/>
    <property type="project" value="TreeGrafter"/>
</dbReference>
<dbReference type="GO" id="GO:0005524">
    <property type="term" value="F:ATP binding"/>
    <property type="evidence" value="ECO:0007669"/>
    <property type="project" value="UniProtKB-UniRule"/>
</dbReference>
<keyword evidence="7 9" id="KW-0472">Membrane</keyword>
<dbReference type="InterPro" id="IPR027417">
    <property type="entry name" value="P-loop_NTPase"/>
</dbReference>
<evidence type="ECO:0000256" key="3">
    <source>
        <dbReference type="ARBA" id="ARBA00022475"/>
    </source>
</evidence>
<dbReference type="SMART" id="SM00382">
    <property type="entry name" value="AAA"/>
    <property type="match status" value="1"/>
</dbReference>
<dbReference type="InterPro" id="IPR015854">
    <property type="entry name" value="ABC_transpr_LolD-like"/>
</dbReference>
<dbReference type="NCBIfam" id="TIGR02673">
    <property type="entry name" value="FtsE"/>
    <property type="match status" value="1"/>
</dbReference>
<keyword evidence="5 9" id="KW-0547">Nucleotide-binding</keyword>
<comment type="function">
    <text evidence="9">Part of the ABC transporter FtsEX involved in cellular division.</text>
</comment>
<comment type="similarity">
    <text evidence="1 9">Belongs to the ABC transporter superfamily.</text>
</comment>
<keyword evidence="4 9" id="KW-0132">Cell division</keyword>
<evidence type="ECO:0000256" key="4">
    <source>
        <dbReference type="ARBA" id="ARBA00022618"/>
    </source>
</evidence>
<dbReference type="GO" id="GO:0005886">
    <property type="term" value="C:plasma membrane"/>
    <property type="evidence" value="ECO:0007669"/>
    <property type="project" value="UniProtKB-SubCell"/>
</dbReference>
<comment type="subcellular location">
    <subcellularLocation>
        <location evidence="9">Cell membrane</location>
        <topology evidence="9">Peripheral membrane protein</topology>
        <orientation evidence="9">Cytoplasmic side</orientation>
    </subcellularLocation>
</comment>
<dbReference type="Pfam" id="PF00005">
    <property type="entry name" value="ABC_tran"/>
    <property type="match status" value="1"/>
</dbReference>
<proteinExistence type="inferred from homology"/>
<dbReference type="FunFam" id="3.40.50.300:FF:000056">
    <property type="entry name" value="Cell division ATP-binding protein FtsE"/>
    <property type="match status" value="1"/>
</dbReference>
<name>A0A937XI58_UNCW3</name>
<keyword evidence="8 9" id="KW-0131">Cell cycle</keyword>
<evidence type="ECO:0000256" key="5">
    <source>
        <dbReference type="ARBA" id="ARBA00022741"/>
    </source>
</evidence>
<dbReference type="EMBL" id="VGIR01000032">
    <property type="protein sequence ID" value="MBM3331510.1"/>
    <property type="molecule type" value="Genomic_DNA"/>
</dbReference>
<dbReference type="Gene3D" id="3.40.50.300">
    <property type="entry name" value="P-loop containing nucleotide triphosphate hydrolases"/>
    <property type="match status" value="1"/>
</dbReference>
<evidence type="ECO:0000313" key="11">
    <source>
        <dbReference type="EMBL" id="MBM3331510.1"/>
    </source>
</evidence>
<dbReference type="GO" id="GO:0051301">
    <property type="term" value="P:cell division"/>
    <property type="evidence" value="ECO:0007669"/>
    <property type="project" value="UniProtKB-UniRule"/>
</dbReference>
<dbReference type="InterPro" id="IPR003439">
    <property type="entry name" value="ABC_transporter-like_ATP-bd"/>
</dbReference>
<organism evidence="11 12">
    <name type="scientific">candidate division WOR-3 bacterium</name>
    <dbReference type="NCBI Taxonomy" id="2052148"/>
    <lineage>
        <taxon>Bacteria</taxon>
        <taxon>Bacteria division WOR-3</taxon>
    </lineage>
</organism>
<evidence type="ECO:0000256" key="2">
    <source>
        <dbReference type="ARBA" id="ARBA00020019"/>
    </source>
</evidence>
<gene>
    <name evidence="9 11" type="primary">ftsE</name>
    <name evidence="11" type="ORF">FJY68_06615</name>
</gene>
<keyword evidence="3 9" id="KW-1003">Cell membrane</keyword>
<dbReference type="InterPro" id="IPR003593">
    <property type="entry name" value="AAA+_ATPase"/>
</dbReference>
<comment type="subunit">
    <text evidence="9">Homodimer. Forms a membrane-associated complex with FtsX.</text>
</comment>
<evidence type="ECO:0000256" key="7">
    <source>
        <dbReference type="ARBA" id="ARBA00023136"/>
    </source>
</evidence>
<evidence type="ECO:0000256" key="9">
    <source>
        <dbReference type="RuleBase" id="RU365094"/>
    </source>
</evidence>
<dbReference type="AlphaFoldDB" id="A0A937XI58"/>